<protein>
    <submittedName>
        <fullName evidence="7">ABC transporter ATP-binding protein</fullName>
    </submittedName>
</protein>
<evidence type="ECO:0000259" key="6">
    <source>
        <dbReference type="PROSITE" id="PS50893"/>
    </source>
</evidence>
<name>A0A7C9VG04_9HYPH</name>
<dbReference type="Gene3D" id="3.40.50.300">
    <property type="entry name" value="P-loop containing nucleotide triphosphate hydrolases"/>
    <property type="match status" value="1"/>
</dbReference>
<dbReference type="Proteomes" id="UP000481252">
    <property type="component" value="Unassembled WGS sequence"/>
</dbReference>
<dbReference type="PANTHER" id="PTHR43820">
    <property type="entry name" value="HIGH-AFFINITY BRANCHED-CHAIN AMINO ACID TRANSPORT ATP-BINDING PROTEIN LIVF"/>
    <property type="match status" value="1"/>
</dbReference>
<dbReference type="PANTHER" id="PTHR43820:SF4">
    <property type="entry name" value="HIGH-AFFINITY BRANCHED-CHAIN AMINO ACID TRANSPORT ATP-BINDING PROTEIN LIVF"/>
    <property type="match status" value="1"/>
</dbReference>
<sequence>MISVNNVRAGYGDGPDILQGINLNAAGGEIVTILGPNGCGKSTLLKCIAGFVRPRGGAVEMEGCDVSAVPVHDKIRHHLMGFVPQTDNVFSTLSVADNIMLGARYMPAAERNARYAELMAQYPSLASKQERKASALSGGERQILSLARALISKPRVLLLDEPSAGLSPMMMHEVFAAIAEIRDRTGMCIVTVEQNAFEALGVADRAYVLSLGKVAIEGRAADLLADPAMRHLYLGGKPPVVESRPPFAAVN</sequence>
<dbReference type="InterPro" id="IPR027417">
    <property type="entry name" value="P-loop_NTPase"/>
</dbReference>
<keyword evidence="3" id="KW-0547">Nucleotide-binding</keyword>
<keyword evidence="2" id="KW-0813">Transport</keyword>
<evidence type="ECO:0000313" key="8">
    <source>
        <dbReference type="Proteomes" id="UP000481252"/>
    </source>
</evidence>
<dbReference type="InterPro" id="IPR003593">
    <property type="entry name" value="AAA+_ATPase"/>
</dbReference>
<organism evidence="7 8">
    <name type="scientific">Mesorhizobium zhangyense</name>
    <dbReference type="NCBI Taxonomy" id="1776730"/>
    <lineage>
        <taxon>Bacteria</taxon>
        <taxon>Pseudomonadati</taxon>
        <taxon>Pseudomonadota</taxon>
        <taxon>Alphaproteobacteria</taxon>
        <taxon>Hyphomicrobiales</taxon>
        <taxon>Phyllobacteriaceae</taxon>
        <taxon>Mesorhizobium</taxon>
    </lineage>
</organism>
<dbReference type="InterPro" id="IPR003439">
    <property type="entry name" value="ABC_transporter-like_ATP-bd"/>
</dbReference>
<keyword evidence="4 7" id="KW-0067">ATP-binding</keyword>
<comment type="similarity">
    <text evidence="1">Belongs to the ABC transporter superfamily.</text>
</comment>
<accession>A0A7C9VG04</accession>
<dbReference type="GO" id="GO:0005524">
    <property type="term" value="F:ATP binding"/>
    <property type="evidence" value="ECO:0007669"/>
    <property type="project" value="UniProtKB-KW"/>
</dbReference>
<evidence type="ECO:0000256" key="5">
    <source>
        <dbReference type="ARBA" id="ARBA00022970"/>
    </source>
</evidence>
<evidence type="ECO:0000256" key="4">
    <source>
        <dbReference type="ARBA" id="ARBA00022840"/>
    </source>
</evidence>
<keyword evidence="5" id="KW-0029">Amino-acid transport</keyword>
<dbReference type="Pfam" id="PF00005">
    <property type="entry name" value="ABC_tran"/>
    <property type="match status" value="1"/>
</dbReference>
<dbReference type="CDD" id="cd03224">
    <property type="entry name" value="ABC_TM1139_LivF_branched"/>
    <property type="match status" value="1"/>
</dbReference>
<evidence type="ECO:0000256" key="1">
    <source>
        <dbReference type="ARBA" id="ARBA00005417"/>
    </source>
</evidence>
<feature type="domain" description="ABC transporter" evidence="6">
    <location>
        <begin position="2"/>
        <end position="236"/>
    </location>
</feature>
<dbReference type="EMBL" id="JAAKZG010000016">
    <property type="protein sequence ID" value="NGN44529.1"/>
    <property type="molecule type" value="Genomic_DNA"/>
</dbReference>
<reference evidence="7 8" key="1">
    <citation type="submission" date="2020-02" db="EMBL/GenBank/DDBJ databases">
        <title>Genome sequence of the type strain CGMCC 1.15528 of Mesorhizobium zhangyense.</title>
        <authorList>
            <person name="Gao J."/>
            <person name="Sun J."/>
        </authorList>
    </citation>
    <scope>NUCLEOTIDE SEQUENCE [LARGE SCALE GENOMIC DNA]</scope>
    <source>
        <strain evidence="7 8">CGMCC 1.15528</strain>
    </source>
</reference>
<proteinExistence type="inferred from homology"/>
<keyword evidence="8" id="KW-1185">Reference proteome</keyword>
<dbReference type="RefSeq" id="WP_165120907.1">
    <property type="nucleotide sequence ID" value="NZ_JAAKZG010000016.1"/>
</dbReference>
<dbReference type="GO" id="GO:0015658">
    <property type="term" value="F:branched-chain amino acid transmembrane transporter activity"/>
    <property type="evidence" value="ECO:0007669"/>
    <property type="project" value="TreeGrafter"/>
</dbReference>
<dbReference type="SUPFAM" id="SSF52540">
    <property type="entry name" value="P-loop containing nucleoside triphosphate hydrolases"/>
    <property type="match status" value="1"/>
</dbReference>
<dbReference type="SMART" id="SM00382">
    <property type="entry name" value="AAA"/>
    <property type="match status" value="1"/>
</dbReference>
<evidence type="ECO:0000313" key="7">
    <source>
        <dbReference type="EMBL" id="NGN44529.1"/>
    </source>
</evidence>
<comment type="caution">
    <text evidence="7">The sequence shown here is derived from an EMBL/GenBank/DDBJ whole genome shotgun (WGS) entry which is preliminary data.</text>
</comment>
<evidence type="ECO:0000256" key="3">
    <source>
        <dbReference type="ARBA" id="ARBA00022741"/>
    </source>
</evidence>
<dbReference type="InterPro" id="IPR052156">
    <property type="entry name" value="BCAA_Transport_ATP-bd_LivF"/>
</dbReference>
<evidence type="ECO:0000256" key="2">
    <source>
        <dbReference type="ARBA" id="ARBA00022448"/>
    </source>
</evidence>
<dbReference type="PROSITE" id="PS50893">
    <property type="entry name" value="ABC_TRANSPORTER_2"/>
    <property type="match status" value="1"/>
</dbReference>
<dbReference type="GO" id="GO:0015807">
    <property type="term" value="P:L-amino acid transport"/>
    <property type="evidence" value="ECO:0007669"/>
    <property type="project" value="TreeGrafter"/>
</dbReference>
<gene>
    <name evidence="7" type="ORF">G6N74_26050</name>
</gene>
<dbReference type="GO" id="GO:0016887">
    <property type="term" value="F:ATP hydrolysis activity"/>
    <property type="evidence" value="ECO:0007669"/>
    <property type="project" value="InterPro"/>
</dbReference>
<dbReference type="AlphaFoldDB" id="A0A7C9VG04"/>